<feature type="transmembrane region" description="Helical" evidence="6">
    <location>
        <begin position="170"/>
        <end position="191"/>
    </location>
</feature>
<accession>A0A8K0VS36</accession>
<protein>
    <submittedName>
        <fullName evidence="7">Permease for cytosine/purines, uracil, thiamine, allantoin-domain-containing protein</fullName>
    </submittedName>
</protein>
<feature type="transmembrane region" description="Helical" evidence="6">
    <location>
        <begin position="43"/>
        <end position="62"/>
    </location>
</feature>
<dbReference type="AlphaFoldDB" id="A0A8K0VS36"/>
<comment type="subcellular location">
    <subcellularLocation>
        <location evidence="1">Membrane</location>
        <topology evidence="1">Multi-pass membrane protein</topology>
    </subcellularLocation>
</comment>
<feature type="transmembrane region" description="Helical" evidence="6">
    <location>
        <begin position="68"/>
        <end position="95"/>
    </location>
</feature>
<dbReference type="EMBL" id="JAGMVJ010000029">
    <property type="protein sequence ID" value="KAH7069467.1"/>
    <property type="molecule type" value="Genomic_DNA"/>
</dbReference>
<dbReference type="PANTHER" id="PTHR30618:SF15">
    <property type="entry name" value="NICOTINAMIDE RIBOSIDE TRANSPORTER 1-RELATED"/>
    <property type="match status" value="1"/>
</dbReference>
<name>A0A8K0VS36_9PLEO</name>
<keyword evidence="4 6" id="KW-1133">Transmembrane helix</keyword>
<keyword evidence="5 6" id="KW-0472">Membrane</keyword>
<evidence type="ECO:0000256" key="6">
    <source>
        <dbReference type="SAM" id="Phobius"/>
    </source>
</evidence>
<feature type="transmembrane region" description="Helical" evidence="6">
    <location>
        <begin position="437"/>
        <end position="460"/>
    </location>
</feature>
<evidence type="ECO:0000256" key="1">
    <source>
        <dbReference type="ARBA" id="ARBA00004141"/>
    </source>
</evidence>
<keyword evidence="3 6" id="KW-0812">Transmembrane</keyword>
<feature type="transmembrane region" description="Helical" evidence="6">
    <location>
        <begin position="115"/>
        <end position="135"/>
    </location>
</feature>
<dbReference type="InterPro" id="IPR001248">
    <property type="entry name" value="Pur-cyt_permease"/>
</dbReference>
<evidence type="ECO:0000256" key="2">
    <source>
        <dbReference type="ARBA" id="ARBA00008974"/>
    </source>
</evidence>
<feature type="transmembrane region" description="Helical" evidence="6">
    <location>
        <begin position="141"/>
        <end position="158"/>
    </location>
</feature>
<reference evidence="7" key="1">
    <citation type="journal article" date="2021" name="Nat. Commun.">
        <title>Genetic determinants of endophytism in the Arabidopsis root mycobiome.</title>
        <authorList>
            <person name="Mesny F."/>
            <person name="Miyauchi S."/>
            <person name="Thiergart T."/>
            <person name="Pickel B."/>
            <person name="Atanasova L."/>
            <person name="Karlsson M."/>
            <person name="Huettel B."/>
            <person name="Barry K.W."/>
            <person name="Haridas S."/>
            <person name="Chen C."/>
            <person name="Bauer D."/>
            <person name="Andreopoulos W."/>
            <person name="Pangilinan J."/>
            <person name="LaButti K."/>
            <person name="Riley R."/>
            <person name="Lipzen A."/>
            <person name="Clum A."/>
            <person name="Drula E."/>
            <person name="Henrissat B."/>
            <person name="Kohler A."/>
            <person name="Grigoriev I.V."/>
            <person name="Martin F.M."/>
            <person name="Hacquard S."/>
        </authorList>
    </citation>
    <scope>NUCLEOTIDE SEQUENCE</scope>
    <source>
        <strain evidence="7">MPI-SDFR-AT-0120</strain>
    </source>
</reference>
<comment type="similarity">
    <text evidence="2">Belongs to the purine-cytosine permease (2.A.39) family.</text>
</comment>
<organism evidence="7 8">
    <name type="scientific">Paraphoma chrysanthemicola</name>
    <dbReference type="NCBI Taxonomy" id="798071"/>
    <lineage>
        <taxon>Eukaryota</taxon>
        <taxon>Fungi</taxon>
        <taxon>Dikarya</taxon>
        <taxon>Ascomycota</taxon>
        <taxon>Pezizomycotina</taxon>
        <taxon>Dothideomycetes</taxon>
        <taxon>Pleosporomycetidae</taxon>
        <taxon>Pleosporales</taxon>
        <taxon>Pleosporineae</taxon>
        <taxon>Phaeosphaeriaceae</taxon>
        <taxon>Paraphoma</taxon>
    </lineage>
</organism>
<comment type="caution">
    <text evidence="7">The sequence shown here is derived from an EMBL/GenBank/DDBJ whole genome shotgun (WGS) entry which is preliminary data.</text>
</comment>
<dbReference type="InterPro" id="IPR045225">
    <property type="entry name" value="Uracil/uridine/allantoin_perm"/>
</dbReference>
<feature type="transmembrane region" description="Helical" evidence="6">
    <location>
        <begin position="331"/>
        <end position="350"/>
    </location>
</feature>
<dbReference type="GO" id="GO:0005886">
    <property type="term" value="C:plasma membrane"/>
    <property type="evidence" value="ECO:0007669"/>
    <property type="project" value="TreeGrafter"/>
</dbReference>
<feature type="transmembrane region" description="Helical" evidence="6">
    <location>
        <begin position="371"/>
        <end position="390"/>
    </location>
</feature>
<evidence type="ECO:0000313" key="8">
    <source>
        <dbReference type="Proteomes" id="UP000813461"/>
    </source>
</evidence>
<feature type="transmembrane region" description="Helical" evidence="6">
    <location>
        <begin position="280"/>
        <end position="303"/>
    </location>
</feature>
<dbReference type="PANTHER" id="PTHR30618">
    <property type="entry name" value="NCS1 FAMILY PURINE/PYRIMIDINE TRANSPORTER"/>
    <property type="match status" value="1"/>
</dbReference>
<gene>
    <name evidence="7" type="ORF">FB567DRAFT_507843</name>
</gene>
<evidence type="ECO:0000256" key="3">
    <source>
        <dbReference type="ARBA" id="ARBA00022692"/>
    </source>
</evidence>
<keyword evidence="8" id="KW-1185">Reference proteome</keyword>
<evidence type="ECO:0000313" key="7">
    <source>
        <dbReference type="EMBL" id="KAH7069467.1"/>
    </source>
</evidence>
<evidence type="ECO:0000256" key="4">
    <source>
        <dbReference type="ARBA" id="ARBA00022989"/>
    </source>
</evidence>
<feature type="transmembrane region" description="Helical" evidence="6">
    <location>
        <begin position="483"/>
        <end position="502"/>
    </location>
</feature>
<feature type="transmembrane region" description="Helical" evidence="6">
    <location>
        <begin position="396"/>
        <end position="416"/>
    </location>
</feature>
<dbReference type="Gene3D" id="1.10.4160.10">
    <property type="entry name" value="Hydantoin permease"/>
    <property type="match status" value="1"/>
</dbReference>
<dbReference type="Pfam" id="PF02133">
    <property type="entry name" value="Transp_cyt_pur"/>
    <property type="match status" value="1"/>
</dbReference>
<proteinExistence type="inferred from homology"/>
<feature type="transmembrane region" description="Helical" evidence="6">
    <location>
        <begin position="203"/>
        <end position="220"/>
    </location>
</feature>
<dbReference type="Proteomes" id="UP000813461">
    <property type="component" value="Unassembled WGS sequence"/>
</dbReference>
<dbReference type="OrthoDB" id="2018619at2759"/>
<dbReference type="GO" id="GO:0015205">
    <property type="term" value="F:nucleobase transmembrane transporter activity"/>
    <property type="evidence" value="ECO:0007669"/>
    <property type="project" value="TreeGrafter"/>
</dbReference>
<evidence type="ECO:0000256" key="5">
    <source>
        <dbReference type="ARBA" id="ARBA00023136"/>
    </source>
</evidence>
<sequence length="555" mass="60564">MGGASALLKRLEVKPTDDEYETIKTSRWGNRDVYPIAHDKRTYGIYAFVSYWGTCGICLSSWTIGSSLIGIGLTASQAMTSVTIGMLIASVTAYLNGTPGAKHHLGYGMLARSAFGLWGSYFCIMLNVFQSFVFYGTQMYFGGQTFVLILNAIFPTFLRMKNTLPESAGITTPGLIGFVLFIILYFPIIYFVPAWKVQKLLEVQVVVATVTLLGIMGWAVHSNGGSPGDLVSPAIKLSKAEAGFRVVQGITSVAGTYTGGTDRVSDWTRYGRSRHTSTPAILTLAVTVTLTALVGIISTSALAQSYGMLEWNPLIMLQYVQQTQYTAKCRAGTFFAGIGLLSVTVFVNYTQNCVSSGMDVAMMVPKYITQRRGAIIFSILGVLANPWRFLTQASTFITVLSRFGVFMSPAAAILVVDFWIVRRTKWNIPELYTPGGIYWFTGGVNWRAMVAYAMGMWPALPGFISEVSGPGSSIHVGLVWKRFYQISFFFGFATSAVLFYIFNRISPPPGLGVQVDFDIDGTHIVEGAEMGRDGNLEKEGDVGVDIRKVEPSVGS</sequence>